<organism evidence="1 2">
    <name type="scientific">Streptomyces turgidiscabies</name>
    <dbReference type="NCBI Taxonomy" id="85558"/>
    <lineage>
        <taxon>Bacteria</taxon>
        <taxon>Bacillati</taxon>
        <taxon>Actinomycetota</taxon>
        <taxon>Actinomycetes</taxon>
        <taxon>Kitasatosporales</taxon>
        <taxon>Streptomycetaceae</taxon>
        <taxon>Streptomyces</taxon>
    </lineage>
</organism>
<dbReference type="EMBL" id="JAUSZS010000004">
    <property type="protein sequence ID" value="MDQ0934837.1"/>
    <property type="molecule type" value="Genomic_DNA"/>
</dbReference>
<evidence type="ECO:0000313" key="1">
    <source>
        <dbReference type="EMBL" id="MDQ0934837.1"/>
    </source>
</evidence>
<gene>
    <name evidence="1" type="ORF">QFZ49_004777</name>
</gene>
<reference evidence="1 2" key="1">
    <citation type="submission" date="2023-07" db="EMBL/GenBank/DDBJ databases">
        <title>Comparative genomics of wheat-associated soil bacteria to identify genetic determinants of phenazine resistance.</title>
        <authorList>
            <person name="Mouncey N."/>
        </authorList>
    </citation>
    <scope>NUCLEOTIDE SEQUENCE [LARGE SCALE GENOMIC DNA]</scope>
    <source>
        <strain evidence="1 2">W2I16</strain>
    </source>
</reference>
<comment type="caution">
    <text evidence="1">The sequence shown here is derived from an EMBL/GenBank/DDBJ whole genome shotgun (WGS) entry which is preliminary data.</text>
</comment>
<sequence>MEARDPERAGLLAEFTSQGLGRTEAFKIWSELLKTQTSFFTSLVAEELRAEGEAKGEARGEAKGLAHYLLHHLERRGIPVSDADRDRITTCDAPDTLTRWIDRAITATSTAEVFAEEPDALDAQE</sequence>
<dbReference type="PANTHER" id="PTHR34613:SF1">
    <property type="entry name" value="SLL6017 PROTEIN"/>
    <property type="match status" value="1"/>
</dbReference>
<dbReference type="RefSeq" id="WP_307628373.1">
    <property type="nucleotide sequence ID" value="NZ_JAUSZS010000004.1"/>
</dbReference>
<keyword evidence="2" id="KW-1185">Reference proteome</keyword>
<evidence type="ECO:0000313" key="2">
    <source>
        <dbReference type="Proteomes" id="UP001223072"/>
    </source>
</evidence>
<dbReference type="Proteomes" id="UP001223072">
    <property type="component" value="Unassembled WGS sequence"/>
</dbReference>
<name>A0ABU0RS62_9ACTN</name>
<proteinExistence type="predicted"/>
<dbReference type="PANTHER" id="PTHR34613">
    <property type="entry name" value="SLL0800 PROTEIN"/>
    <property type="match status" value="1"/>
</dbReference>
<accession>A0ABU0RS62</accession>
<protein>
    <submittedName>
        <fullName evidence="1">Uncharacterized protein</fullName>
    </submittedName>
</protein>